<dbReference type="EMBL" id="FODT01000003">
    <property type="protein sequence ID" value="SEO59013.1"/>
    <property type="molecule type" value="Genomic_DNA"/>
</dbReference>
<proteinExistence type="predicted"/>
<evidence type="ECO:0000313" key="3">
    <source>
        <dbReference type="EMBL" id="SEO59013.1"/>
    </source>
</evidence>
<dbReference type="InterPro" id="IPR016130">
    <property type="entry name" value="Tyr_Pase_AS"/>
</dbReference>
<gene>
    <name evidence="3" type="ORF">SAMN05444123_103408</name>
</gene>
<dbReference type="InterPro" id="IPR036709">
    <property type="entry name" value="Autotransporte_beta_dom_sf"/>
</dbReference>
<feature type="domain" description="Autotransporter" evidence="2">
    <location>
        <begin position="395"/>
        <end position="671"/>
    </location>
</feature>
<organism evidence="3 4">
    <name type="scientific">Rhodopseudomonas pseudopalustris</name>
    <dbReference type="NCBI Taxonomy" id="1513892"/>
    <lineage>
        <taxon>Bacteria</taxon>
        <taxon>Pseudomonadati</taxon>
        <taxon>Pseudomonadota</taxon>
        <taxon>Alphaproteobacteria</taxon>
        <taxon>Hyphomicrobiales</taxon>
        <taxon>Nitrobacteraceae</taxon>
        <taxon>Rhodopseudomonas</taxon>
    </lineage>
</organism>
<dbReference type="PROSITE" id="PS00383">
    <property type="entry name" value="TYR_PHOSPHATASE_1"/>
    <property type="match status" value="1"/>
</dbReference>
<dbReference type="AlphaFoldDB" id="A0A1H8QZB8"/>
<feature type="signal peptide" evidence="1">
    <location>
        <begin position="1"/>
        <end position="31"/>
    </location>
</feature>
<protein>
    <submittedName>
        <fullName evidence="3">Protein tyrosine/serine phosphatase</fullName>
    </submittedName>
</protein>
<name>A0A1H8QZB8_9BRAD</name>
<evidence type="ECO:0000256" key="1">
    <source>
        <dbReference type="SAM" id="SignalP"/>
    </source>
</evidence>
<accession>A0A1H8QZB8</accession>
<reference evidence="4" key="1">
    <citation type="submission" date="2016-10" db="EMBL/GenBank/DDBJ databases">
        <authorList>
            <person name="Varghese N."/>
            <person name="Submissions S."/>
        </authorList>
    </citation>
    <scope>NUCLEOTIDE SEQUENCE [LARGE SCALE GENOMIC DNA]</scope>
    <source>
        <strain evidence="4">DSM 123</strain>
    </source>
</reference>
<dbReference type="Pfam" id="PF03797">
    <property type="entry name" value="Autotransporter"/>
    <property type="match status" value="1"/>
</dbReference>
<sequence>MQRMTLAPSRRIAMLWSAALALSASASPALAQQAITTPILATDQNFRDLAGISENAGGSGFVDPTTHGGAMRTGVFYRSEALTTLSTTDWRTLSSLRIGLDVDLRTPSEIDGPTSITAPNAGHDWLPAGARYINVNIYGTYAPPSSASVATPGEASAYLIATYQNFVSDATQRGGFRSALLALANEPSAALFHCAAGKDRTGWTSMLLQSIAGVAPETILTAYLASNIYMAESISAALAQIRAAVGNGPAGDLAVATAATMLGVQESYLHAGLAQIVAQYGSMQAYLIQGLGLTQADIYVLRAKMVYFANLPGQDGMTGNAASGAALLNALQNSPLSGRYTAFNYYLQSAVDAGTLGGVESLVGGQLHADTVAFLARQPLWIDAALAPNASGRDLGVGETKAWLAGVGGYFSSDGGSGVSRSIERSGGPLAGVTWRIDAQSSAFVGVGYNAGSVSSAGGRADLDTMLATFGGRYGLSSLDAGPFAEARASVGWFTDHSSRILGGGLGGTSGDASGGVVSGRADIGSVIRAAQWTFTPQLGLRATRVGLGRIEERGSELALAVDRIGYTATSAIAGLDVALDPRQVYGWQIAPSLSLGYERALSNPSVETTAALYGYTVSQVSAYDSRNLVRAGFAIAARQDAATFKAGINAIRGDNASAGFDARVSIGYQF</sequence>
<dbReference type="Proteomes" id="UP000199615">
    <property type="component" value="Unassembled WGS sequence"/>
</dbReference>
<keyword evidence="1" id="KW-0732">Signal</keyword>
<keyword evidence="4" id="KW-1185">Reference proteome</keyword>
<dbReference type="InterPro" id="IPR029021">
    <property type="entry name" value="Prot-tyrosine_phosphatase-like"/>
</dbReference>
<dbReference type="InterPro" id="IPR026893">
    <property type="entry name" value="Tyr/Ser_Pase_IphP-type"/>
</dbReference>
<dbReference type="SUPFAM" id="SSF103515">
    <property type="entry name" value="Autotransporter"/>
    <property type="match status" value="1"/>
</dbReference>
<feature type="chain" id="PRO_5011714981" evidence="1">
    <location>
        <begin position="32"/>
        <end position="671"/>
    </location>
</feature>
<evidence type="ECO:0000313" key="4">
    <source>
        <dbReference type="Proteomes" id="UP000199615"/>
    </source>
</evidence>
<dbReference type="InterPro" id="IPR005546">
    <property type="entry name" value="Autotransporte_beta"/>
</dbReference>
<dbReference type="SUPFAM" id="SSF52799">
    <property type="entry name" value="(Phosphotyrosine protein) phosphatases II"/>
    <property type="match status" value="1"/>
</dbReference>
<dbReference type="SMART" id="SM00869">
    <property type="entry name" value="Autotransporter"/>
    <property type="match status" value="1"/>
</dbReference>
<evidence type="ECO:0000259" key="2">
    <source>
        <dbReference type="PROSITE" id="PS51208"/>
    </source>
</evidence>
<dbReference type="OrthoDB" id="1188001at2"/>
<dbReference type="GO" id="GO:0004721">
    <property type="term" value="F:phosphoprotein phosphatase activity"/>
    <property type="evidence" value="ECO:0007669"/>
    <property type="project" value="InterPro"/>
</dbReference>
<dbReference type="PROSITE" id="PS51208">
    <property type="entry name" value="AUTOTRANSPORTER"/>
    <property type="match status" value="1"/>
</dbReference>
<dbReference type="Gene3D" id="3.90.190.10">
    <property type="entry name" value="Protein tyrosine phosphatase superfamily"/>
    <property type="match status" value="1"/>
</dbReference>
<dbReference type="Gene3D" id="2.40.128.130">
    <property type="entry name" value="Autotransporter beta-domain"/>
    <property type="match status" value="1"/>
</dbReference>
<dbReference type="Pfam" id="PF13350">
    <property type="entry name" value="Y_phosphatase3"/>
    <property type="match status" value="1"/>
</dbReference>